<reference evidence="1" key="1">
    <citation type="submission" date="2023-04" db="EMBL/GenBank/DDBJ databases">
        <authorList>
            <person name="Vijverberg K."/>
            <person name="Xiong W."/>
            <person name="Schranz E."/>
        </authorList>
    </citation>
    <scope>NUCLEOTIDE SEQUENCE</scope>
</reference>
<dbReference type="AlphaFoldDB" id="A0AA36EAU3"/>
<gene>
    <name evidence="1" type="ORF">LSALG_LOCUS27950</name>
</gene>
<protein>
    <submittedName>
        <fullName evidence="1">Uncharacterized protein</fullName>
    </submittedName>
</protein>
<accession>A0AA36EAU3</accession>
<evidence type="ECO:0000313" key="1">
    <source>
        <dbReference type="EMBL" id="CAI9288672.1"/>
    </source>
</evidence>
<dbReference type="EMBL" id="OX465081">
    <property type="protein sequence ID" value="CAI9288672.1"/>
    <property type="molecule type" value="Genomic_DNA"/>
</dbReference>
<name>A0AA36EAU3_LACSI</name>
<sequence length="268" mass="30400">MEKRSLPAEEGDELVALTEQFHGVVEELAKVVGGLNQRTFVMCGCRMNDEEPNDDDIMVSFTDLQFDPKEENVPDNLNMSERLVFYSKSYDYEIQKLRDVAKERHELFVKQVTTMKESVDLRIVELKSELLKEVQKMEQNYILLYGKVDVITTAITKLVEFNSEYTNKLEAKSEKDTQMFEKMEEFLSSIKESLSKSNIKSEIAPILDLVLCLPTNAPHAMQVSHGGEKRIGGVGSSKDSDKEKGVLVEKVISTQILTSLPMSLTTNF</sequence>
<dbReference type="Proteomes" id="UP001177003">
    <property type="component" value="Chromosome 5"/>
</dbReference>
<proteinExistence type="predicted"/>
<keyword evidence="2" id="KW-1185">Reference proteome</keyword>
<organism evidence="1 2">
    <name type="scientific">Lactuca saligna</name>
    <name type="common">Willowleaf lettuce</name>
    <dbReference type="NCBI Taxonomy" id="75948"/>
    <lineage>
        <taxon>Eukaryota</taxon>
        <taxon>Viridiplantae</taxon>
        <taxon>Streptophyta</taxon>
        <taxon>Embryophyta</taxon>
        <taxon>Tracheophyta</taxon>
        <taxon>Spermatophyta</taxon>
        <taxon>Magnoliopsida</taxon>
        <taxon>eudicotyledons</taxon>
        <taxon>Gunneridae</taxon>
        <taxon>Pentapetalae</taxon>
        <taxon>asterids</taxon>
        <taxon>campanulids</taxon>
        <taxon>Asterales</taxon>
        <taxon>Asteraceae</taxon>
        <taxon>Cichorioideae</taxon>
        <taxon>Cichorieae</taxon>
        <taxon>Lactucinae</taxon>
        <taxon>Lactuca</taxon>
    </lineage>
</organism>
<evidence type="ECO:0000313" key="2">
    <source>
        <dbReference type="Proteomes" id="UP001177003"/>
    </source>
</evidence>